<organism evidence="3 4">
    <name type="scientific">Lentinus tigrinus ALCF2SS1-6</name>
    <dbReference type="NCBI Taxonomy" id="1328759"/>
    <lineage>
        <taxon>Eukaryota</taxon>
        <taxon>Fungi</taxon>
        <taxon>Dikarya</taxon>
        <taxon>Basidiomycota</taxon>
        <taxon>Agaricomycotina</taxon>
        <taxon>Agaricomycetes</taxon>
        <taxon>Polyporales</taxon>
        <taxon>Polyporaceae</taxon>
        <taxon>Lentinus</taxon>
    </lineage>
</organism>
<evidence type="ECO:0000313" key="4">
    <source>
        <dbReference type="Proteomes" id="UP000313359"/>
    </source>
</evidence>
<reference evidence="3" key="1">
    <citation type="journal article" date="2018" name="Genome Biol. Evol.">
        <title>Genomics and development of Lentinus tigrinus, a white-rot wood-decaying mushroom with dimorphic fruiting bodies.</title>
        <authorList>
            <person name="Wu B."/>
            <person name="Xu Z."/>
            <person name="Knudson A."/>
            <person name="Carlson A."/>
            <person name="Chen N."/>
            <person name="Kovaka S."/>
            <person name="LaButti K."/>
            <person name="Lipzen A."/>
            <person name="Pennachio C."/>
            <person name="Riley R."/>
            <person name="Schakwitz W."/>
            <person name="Umezawa K."/>
            <person name="Ohm R.A."/>
            <person name="Grigoriev I.V."/>
            <person name="Nagy L.G."/>
            <person name="Gibbons J."/>
            <person name="Hibbett D."/>
        </authorList>
    </citation>
    <scope>NUCLEOTIDE SEQUENCE [LARGE SCALE GENOMIC DNA]</scope>
    <source>
        <strain evidence="3">ALCF2SS1-6</strain>
    </source>
</reference>
<accession>A0A5C2SJW3</accession>
<sequence length="528" mass="58358">MKPAIPYQRSPTKNYGMEGSDSSGNGSAGSTRMRPAEIAGGAGWNKPPYRGNKRREVSPSSSRYTNRSEDRSKYQQHDAAYDEGFRDGEHATEQKLASALSQHVLLREELDEVRERLRIALEEARATADEADREKRQRIKLERVLKAMGVAAELPQTMGEDVIMTDEKAPPPAVRLPPAGPRHVEQPGPRSQVTIPPPTASAGGGGVTGNAIRKTFDQYQKERFPNTFGDIPQEMRMLNNVIRKADSPGGAPAVWALRQWQRAAIKARSMGQALSQCEAAVIEWADPPQWYHREQQENRENRNYQPSTVPAAEHPFEHWQKYYGRYRHATRKGLRRNADGSPNINALEGLYLATRMLHTDRARSVYQAKTMDKLAGLFIDPRAYQATLDRLDLESATDLDYLPYEGPYPASLSDLCQHAALCGITQWDVQYTFASWAQEVLGAKQDTASVPAAQPPIVAPIEARLGEDEAPEQAKPTGGAESPTSGNTDVVPINPVNIPLPRDSDDDDVVDVEMTGEPNEVTTGDGSL</sequence>
<feature type="compositionally biased region" description="Low complexity" evidence="2">
    <location>
        <begin position="490"/>
        <end position="499"/>
    </location>
</feature>
<feature type="coiled-coil region" evidence="1">
    <location>
        <begin position="96"/>
        <end position="137"/>
    </location>
</feature>
<feature type="region of interest" description="Disordered" evidence="2">
    <location>
        <begin position="1"/>
        <end position="94"/>
    </location>
</feature>
<feature type="compositionally biased region" description="Basic and acidic residues" evidence="2">
    <location>
        <begin position="66"/>
        <end position="93"/>
    </location>
</feature>
<gene>
    <name evidence="3" type="ORF">L227DRAFT_608768</name>
</gene>
<keyword evidence="4" id="KW-1185">Reference proteome</keyword>
<name>A0A5C2SJW3_9APHY</name>
<proteinExistence type="predicted"/>
<evidence type="ECO:0000313" key="3">
    <source>
        <dbReference type="EMBL" id="RPD63544.1"/>
    </source>
</evidence>
<evidence type="ECO:0000256" key="1">
    <source>
        <dbReference type="SAM" id="Coils"/>
    </source>
</evidence>
<feature type="region of interest" description="Disordered" evidence="2">
    <location>
        <begin position="468"/>
        <end position="528"/>
    </location>
</feature>
<keyword evidence="1" id="KW-0175">Coiled coil</keyword>
<feature type="region of interest" description="Disordered" evidence="2">
    <location>
        <begin position="176"/>
        <end position="210"/>
    </location>
</feature>
<evidence type="ECO:0000256" key="2">
    <source>
        <dbReference type="SAM" id="MobiDB-lite"/>
    </source>
</evidence>
<protein>
    <submittedName>
        <fullName evidence="3">Uncharacterized protein</fullName>
    </submittedName>
</protein>
<dbReference type="EMBL" id="ML122256">
    <property type="protein sequence ID" value="RPD63544.1"/>
    <property type="molecule type" value="Genomic_DNA"/>
</dbReference>
<dbReference type="OrthoDB" id="2953420at2759"/>
<feature type="compositionally biased region" description="Low complexity" evidence="2">
    <location>
        <begin position="19"/>
        <end position="30"/>
    </location>
</feature>
<dbReference type="AlphaFoldDB" id="A0A5C2SJW3"/>
<dbReference type="Proteomes" id="UP000313359">
    <property type="component" value="Unassembled WGS sequence"/>
</dbReference>